<dbReference type="EMBL" id="KV878339">
    <property type="protein sequence ID" value="OJJ48691.1"/>
    <property type="molecule type" value="Genomic_DNA"/>
</dbReference>
<evidence type="ECO:0000313" key="3">
    <source>
        <dbReference type="Proteomes" id="UP000184188"/>
    </source>
</evidence>
<protein>
    <submittedName>
        <fullName evidence="2">Uncharacterized protein</fullName>
    </submittedName>
</protein>
<dbReference type="STRING" id="1073090.A0A1L9SNK3"/>
<feature type="compositionally biased region" description="Basic residues" evidence="1">
    <location>
        <begin position="164"/>
        <end position="188"/>
    </location>
</feature>
<reference evidence="3" key="1">
    <citation type="journal article" date="2017" name="Genome Biol.">
        <title>Comparative genomics reveals high biological diversity and specific adaptations in the industrially and medically important fungal genus Aspergillus.</title>
        <authorList>
            <person name="de Vries R.P."/>
            <person name="Riley R."/>
            <person name="Wiebenga A."/>
            <person name="Aguilar-Osorio G."/>
            <person name="Amillis S."/>
            <person name="Uchima C.A."/>
            <person name="Anderluh G."/>
            <person name="Asadollahi M."/>
            <person name="Askin M."/>
            <person name="Barry K."/>
            <person name="Battaglia E."/>
            <person name="Bayram O."/>
            <person name="Benocci T."/>
            <person name="Braus-Stromeyer S.A."/>
            <person name="Caldana C."/>
            <person name="Canovas D."/>
            <person name="Cerqueira G.C."/>
            <person name="Chen F."/>
            <person name="Chen W."/>
            <person name="Choi C."/>
            <person name="Clum A."/>
            <person name="Dos Santos R.A."/>
            <person name="Damasio A.R."/>
            <person name="Diallinas G."/>
            <person name="Emri T."/>
            <person name="Fekete E."/>
            <person name="Flipphi M."/>
            <person name="Freyberg S."/>
            <person name="Gallo A."/>
            <person name="Gournas C."/>
            <person name="Habgood R."/>
            <person name="Hainaut M."/>
            <person name="Harispe M.L."/>
            <person name="Henrissat B."/>
            <person name="Hilden K.S."/>
            <person name="Hope R."/>
            <person name="Hossain A."/>
            <person name="Karabika E."/>
            <person name="Karaffa L."/>
            <person name="Karanyi Z."/>
            <person name="Krasevec N."/>
            <person name="Kuo A."/>
            <person name="Kusch H."/>
            <person name="LaButti K."/>
            <person name="Lagendijk E.L."/>
            <person name="Lapidus A."/>
            <person name="Levasseur A."/>
            <person name="Lindquist E."/>
            <person name="Lipzen A."/>
            <person name="Logrieco A.F."/>
            <person name="MacCabe A."/>
            <person name="Maekelae M.R."/>
            <person name="Malavazi I."/>
            <person name="Melin P."/>
            <person name="Meyer V."/>
            <person name="Mielnichuk N."/>
            <person name="Miskei M."/>
            <person name="Molnar A.P."/>
            <person name="Mule G."/>
            <person name="Ngan C.Y."/>
            <person name="Orejas M."/>
            <person name="Orosz E."/>
            <person name="Ouedraogo J.P."/>
            <person name="Overkamp K.M."/>
            <person name="Park H.-S."/>
            <person name="Perrone G."/>
            <person name="Piumi F."/>
            <person name="Punt P.J."/>
            <person name="Ram A.F."/>
            <person name="Ramon A."/>
            <person name="Rauscher S."/>
            <person name="Record E."/>
            <person name="Riano-Pachon D.M."/>
            <person name="Robert V."/>
            <person name="Roehrig J."/>
            <person name="Ruller R."/>
            <person name="Salamov A."/>
            <person name="Salih N.S."/>
            <person name="Samson R.A."/>
            <person name="Sandor E."/>
            <person name="Sanguinetti M."/>
            <person name="Schuetze T."/>
            <person name="Sepcic K."/>
            <person name="Shelest E."/>
            <person name="Sherlock G."/>
            <person name="Sophianopoulou V."/>
            <person name="Squina F.M."/>
            <person name="Sun H."/>
            <person name="Susca A."/>
            <person name="Todd R.B."/>
            <person name="Tsang A."/>
            <person name="Unkles S.E."/>
            <person name="van de Wiele N."/>
            <person name="van Rossen-Uffink D."/>
            <person name="Oliveira J.V."/>
            <person name="Vesth T.C."/>
            <person name="Visser J."/>
            <person name="Yu J.-H."/>
            <person name="Zhou M."/>
            <person name="Andersen M.R."/>
            <person name="Archer D.B."/>
            <person name="Baker S.E."/>
            <person name="Benoit I."/>
            <person name="Brakhage A.A."/>
            <person name="Braus G.H."/>
            <person name="Fischer R."/>
            <person name="Frisvad J.C."/>
            <person name="Goldman G.H."/>
            <person name="Houbraken J."/>
            <person name="Oakley B."/>
            <person name="Pocsi I."/>
            <person name="Scazzocchio C."/>
            <person name="Seiboth B."/>
            <person name="vanKuyk P.A."/>
            <person name="Wortman J."/>
            <person name="Dyer P.S."/>
            <person name="Grigoriev I.V."/>
        </authorList>
    </citation>
    <scope>NUCLEOTIDE SEQUENCE [LARGE SCALE GENOMIC DNA]</scope>
    <source>
        <strain evidence="3">CBS 506.65</strain>
    </source>
</reference>
<proteinExistence type="predicted"/>
<evidence type="ECO:0000256" key="1">
    <source>
        <dbReference type="SAM" id="MobiDB-lite"/>
    </source>
</evidence>
<dbReference type="Proteomes" id="UP000184188">
    <property type="component" value="Unassembled WGS sequence"/>
</dbReference>
<name>A0A1L9SNK3_9EURO</name>
<dbReference type="AlphaFoldDB" id="A0A1L9SNK3"/>
<keyword evidence="3" id="KW-1185">Reference proteome</keyword>
<feature type="region of interest" description="Disordered" evidence="1">
    <location>
        <begin position="158"/>
        <end position="188"/>
    </location>
</feature>
<accession>A0A1L9SNK3</accession>
<dbReference type="GeneID" id="34613179"/>
<gene>
    <name evidence="2" type="ORF">ASPZODRAFT_165524</name>
</gene>
<sequence length="230" mass="26633">MMACRCSHRHHTHHADSEHLTHHRDENALSTDGHDGHALGVPDYSTHEHCSRPACHRMRTDAQHIYSDLHNEPLMCCRAHPQNVHDDYEEECHAHQTHSQLQFHSPEVQNHRHNHLHFHKHFTLPSSTEGLCHSHSHSQSQSTAHVCHNLSSHSQCQSNSHSNSHAHYRAHSHAHARSHGHSHSHSHFHATYRERCHHHQTRKAYGPPLPLSFMACTRREGRSRSRDPNF</sequence>
<dbReference type="RefSeq" id="XP_022583201.1">
    <property type="nucleotide sequence ID" value="XM_022726715.1"/>
</dbReference>
<organism evidence="2 3">
    <name type="scientific">Penicilliopsis zonata CBS 506.65</name>
    <dbReference type="NCBI Taxonomy" id="1073090"/>
    <lineage>
        <taxon>Eukaryota</taxon>
        <taxon>Fungi</taxon>
        <taxon>Dikarya</taxon>
        <taxon>Ascomycota</taxon>
        <taxon>Pezizomycotina</taxon>
        <taxon>Eurotiomycetes</taxon>
        <taxon>Eurotiomycetidae</taxon>
        <taxon>Eurotiales</taxon>
        <taxon>Aspergillaceae</taxon>
        <taxon>Penicilliopsis</taxon>
    </lineage>
</organism>
<evidence type="ECO:0000313" key="2">
    <source>
        <dbReference type="EMBL" id="OJJ48691.1"/>
    </source>
</evidence>
<dbReference type="VEuPathDB" id="FungiDB:ASPZODRAFT_165524"/>